<gene>
    <name evidence="1" type="ORF">CLV47_10883</name>
</gene>
<dbReference type="Proteomes" id="UP000237752">
    <property type="component" value="Unassembled WGS sequence"/>
</dbReference>
<sequence>MTDGLQTLEACGPFFAVERHKPGASPVAPWRPIRDLVDGDDALGDRIAAVRSVLATSARISAESVELRVAGSVMQLGVVARLLSPVLGFAAAVGRQLVFDVDSWWWQPEPGGAFPLSLPSTAFVAGPTDAGGGVRALDEVIAAIVAETRAACGVSQALLWGNVASAINGAARMVASTRPDLSDAVYAQAASVAQRLRLHRSSTGPFGPEFRRRSCCLIYRTASSTPQAICGDCVFT</sequence>
<dbReference type="AlphaFoldDB" id="A0A2T0ZZL4"/>
<comment type="caution">
    <text evidence="1">The sequence shown here is derived from an EMBL/GenBank/DDBJ whole genome shotgun (WGS) entry which is preliminary data.</text>
</comment>
<name>A0A2T0ZZL4_9ACTN</name>
<dbReference type="OrthoDB" id="3290158at2"/>
<keyword evidence="2" id="KW-1185">Reference proteome</keyword>
<organism evidence="1 2">
    <name type="scientific">Antricoccus suffuscus</name>
    <dbReference type="NCBI Taxonomy" id="1629062"/>
    <lineage>
        <taxon>Bacteria</taxon>
        <taxon>Bacillati</taxon>
        <taxon>Actinomycetota</taxon>
        <taxon>Actinomycetes</taxon>
        <taxon>Geodermatophilales</taxon>
        <taxon>Antricoccaceae</taxon>
        <taxon>Antricoccus</taxon>
    </lineage>
</organism>
<dbReference type="EMBL" id="PVUE01000008">
    <property type="protein sequence ID" value="PRZ41724.1"/>
    <property type="molecule type" value="Genomic_DNA"/>
</dbReference>
<evidence type="ECO:0000313" key="2">
    <source>
        <dbReference type="Proteomes" id="UP000237752"/>
    </source>
</evidence>
<reference evidence="1 2" key="1">
    <citation type="submission" date="2018-03" db="EMBL/GenBank/DDBJ databases">
        <title>Genomic Encyclopedia of Archaeal and Bacterial Type Strains, Phase II (KMG-II): from individual species to whole genera.</title>
        <authorList>
            <person name="Goeker M."/>
        </authorList>
    </citation>
    <scope>NUCLEOTIDE SEQUENCE [LARGE SCALE GENOMIC DNA]</scope>
    <source>
        <strain evidence="1 2">DSM 100065</strain>
    </source>
</reference>
<protein>
    <submittedName>
        <fullName evidence="1">FhuF-like iron-sulfur protein</fullName>
    </submittedName>
</protein>
<dbReference type="RefSeq" id="WP_106349112.1">
    <property type="nucleotide sequence ID" value="NZ_PVUE01000008.1"/>
</dbReference>
<evidence type="ECO:0000313" key="1">
    <source>
        <dbReference type="EMBL" id="PRZ41724.1"/>
    </source>
</evidence>
<proteinExistence type="predicted"/>
<accession>A0A2T0ZZL4</accession>